<keyword evidence="3 5" id="KW-0687">Ribonucleoprotein</keyword>
<gene>
    <name evidence="5 7" type="primary">rplD</name>
    <name evidence="7" type="ORF">E6K73_02105</name>
</gene>
<evidence type="ECO:0000256" key="3">
    <source>
        <dbReference type="ARBA" id="ARBA00023274"/>
    </source>
</evidence>
<dbReference type="GO" id="GO:0019843">
    <property type="term" value="F:rRNA binding"/>
    <property type="evidence" value="ECO:0007669"/>
    <property type="project" value="UniProtKB-UniRule"/>
</dbReference>
<dbReference type="Pfam" id="PF00573">
    <property type="entry name" value="Ribosomal_L4"/>
    <property type="match status" value="1"/>
</dbReference>
<dbReference type="AlphaFoldDB" id="A0A538SN64"/>
<dbReference type="GO" id="GO:1990904">
    <property type="term" value="C:ribonucleoprotein complex"/>
    <property type="evidence" value="ECO:0007669"/>
    <property type="project" value="UniProtKB-KW"/>
</dbReference>
<dbReference type="Gene3D" id="3.40.1370.10">
    <property type="match status" value="1"/>
</dbReference>
<protein>
    <recommendedName>
        <fullName evidence="4 5">Large ribosomal subunit protein uL4</fullName>
    </recommendedName>
</protein>
<dbReference type="EMBL" id="VBOT01000028">
    <property type="protein sequence ID" value="TMQ52800.1"/>
    <property type="molecule type" value="Genomic_DNA"/>
</dbReference>
<accession>A0A538SN64</accession>
<dbReference type="PANTHER" id="PTHR10746:SF6">
    <property type="entry name" value="LARGE RIBOSOMAL SUBUNIT PROTEIN UL4M"/>
    <property type="match status" value="1"/>
</dbReference>
<proteinExistence type="inferred from homology"/>
<dbReference type="GO" id="GO:0006412">
    <property type="term" value="P:translation"/>
    <property type="evidence" value="ECO:0007669"/>
    <property type="project" value="UniProtKB-UniRule"/>
</dbReference>
<evidence type="ECO:0000256" key="2">
    <source>
        <dbReference type="ARBA" id="ARBA00022980"/>
    </source>
</evidence>
<keyword evidence="2 5" id="KW-0689">Ribosomal protein</keyword>
<evidence type="ECO:0000313" key="8">
    <source>
        <dbReference type="Proteomes" id="UP000320184"/>
    </source>
</evidence>
<keyword evidence="5" id="KW-0694">RNA-binding</keyword>
<dbReference type="Proteomes" id="UP000320184">
    <property type="component" value="Unassembled WGS sequence"/>
</dbReference>
<organism evidence="7 8">
    <name type="scientific">Eiseniibacteriota bacterium</name>
    <dbReference type="NCBI Taxonomy" id="2212470"/>
    <lineage>
        <taxon>Bacteria</taxon>
        <taxon>Candidatus Eiseniibacteriota</taxon>
    </lineage>
</organism>
<dbReference type="NCBIfam" id="TIGR03953">
    <property type="entry name" value="rplD_bact"/>
    <property type="match status" value="1"/>
</dbReference>
<dbReference type="InterPro" id="IPR002136">
    <property type="entry name" value="Ribosomal_uL4"/>
</dbReference>
<dbReference type="GO" id="GO:0003735">
    <property type="term" value="F:structural constituent of ribosome"/>
    <property type="evidence" value="ECO:0007669"/>
    <property type="project" value="InterPro"/>
</dbReference>
<comment type="similarity">
    <text evidence="1 5">Belongs to the universal ribosomal protein uL4 family.</text>
</comment>
<reference evidence="7 8" key="1">
    <citation type="journal article" date="2019" name="Nat. Microbiol.">
        <title>Mediterranean grassland soil C-N compound turnover is dependent on rainfall and depth, and is mediated by genomically divergent microorganisms.</title>
        <authorList>
            <person name="Diamond S."/>
            <person name="Andeer P.F."/>
            <person name="Li Z."/>
            <person name="Crits-Christoph A."/>
            <person name="Burstein D."/>
            <person name="Anantharaman K."/>
            <person name="Lane K.R."/>
            <person name="Thomas B.C."/>
            <person name="Pan C."/>
            <person name="Northen T.R."/>
            <person name="Banfield J.F."/>
        </authorList>
    </citation>
    <scope>NUCLEOTIDE SEQUENCE [LARGE SCALE GENOMIC DNA]</scope>
    <source>
        <strain evidence="7">WS_3</strain>
    </source>
</reference>
<dbReference type="SUPFAM" id="SSF52166">
    <property type="entry name" value="Ribosomal protein L4"/>
    <property type="match status" value="1"/>
</dbReference>
<comment type="caution">
    <text evidence="7">The sequence shown here is derived from an EMBL/GenBank/DDBJ whole genome shotgun (WGS) entry which is preliminary data.</text>
</comment>
<evidence type="ECO:0000256" key="5">
    <source>
        <dbReference type="HAMAP-Rule" id="MF_01328"/>
    </source>
</evidence>
<feature type="region of interest" description="Disordered" evidence="6">
    <location>
        <begin position="47"/>
        <end position="90"/>
    </location>
</feature>
<dbReference type="GO" id="GO:0005840">
    <property type="term" value="C:ribosome"/>
    <property type="evidence" value="ECO:0007669"/>
    <property type="project" value="UniProtKB-KW"/>
</dbReference>
<evidence type="ECO:0000256" key="6">
    <source>
        <dbReference type="SAM" id="MobiDB-lite"/>
    </source>
</evidence>
<dbReference type="InterPro" id="IPR023574">
    <property type="entry name" value="Ribosomal_uL4_dom_sf"/>
</dbReference>
<dbReference type="InterPro" id="IPR013005">
    <property type="entry name" value="Ribosomal_uL4-like"/>
</dbReference>
<dbReference type="PANTHER" id="PTHR10746">
    <property type="entry name" value="50S RIBOSOMAL PROTEIN L4"/>
    <property type="match status" value="1"/>
</dbReference>
<name>A0A538SN64_UNCEI</name>
<dbReference type="HAMAP" id="MF_01328_B">
    <property type="entry name" value="Ribosomal_uL4_B"/>
    <property type="match status" value="1"/>
</dbReference>
<comment type="subunit">
    <text evidence="5">Part of the 50S ribosomal subunit.</text>
</comment>
<evidence type="ECO:0000313" key="7">
    <source>
        <dbReference type="EMBL" id="TMQ52800.1"/>
    </source>
</evidence>
<sequence length="211" mass="23038">MSDITVKVFGPDGSEKGAASLPGELFGQPVHEHLLWLSVKRHLANQRQGTAKVKHRGEVSGGGKKPWRQKGTGRARSGSNTSPLWPGGGRAFGPVPRDYRVAMPRKQRRAALASALSLRASENAVSVVEPLSFTAPKTKEMAGVLQRLGLSDKRTLLVLGEKDENVYRSCRNLRNLSTTLAHQLHPYDLMRCEAVLLTAGALERVKEVFVP</sequence>
<comment type="function">
    <text evidence="5">Forms part of the polypeptide exit tunnel.</text>
</comment>
<evidence type="ECO:0000256" key="4">
    <source>
        <dbReference type="ARBA" id="ARBA00035244"/>
    </source>
</evidence>
<evidence type="ECO:0000256" key="1">
    <source>
        <dbReference type="ARBA" id="ARBA00010528"/>
    </source>
</evidence>
<keyword evidence="5" id="KW-0699">rRNA-binding</keyword>
<comment type="function">
    <text evidence="5">One of the primary rRNA binding proteins, this protein initially binds near the 5'-end of the 23S rRNA. It is important during the early stages of 50S assembly. It makes multiple contacts with different domains of the 23S rRNA in the assembled 50S subunit and ribosome.</text>
</comment>